<keyword evidence="1" id="KW-0433">Leucine-rich repeat</keyword>
<name>A0AA86TKR1_9EUKA</name>
<evidence type="ECO:0000256" key="1">
    <source>
        <dbReference type="ARBA" id="ARBA00022614"/>
    </source>
</evidence>
<gene>
    <name evidence="4" type="ORF">HINF_LOCUS66086</name>
    <name evidence="3" type="ORF">HINF_LOCUS7920</name>
</gene>
<dbReference type="Proteomes" id="UP001642409">
    <property type="component" value="Unassembled WGS sequence"/>
</dbReference>
<dbReference type="Gene3D" id="3.80.10.10">
    <property type="entry name" value="Ribonuclease Inhibitor"/>
    <property type="match status" value="1"/>
</dbReference>
<proteinExistence type="predicted"/>
<dbReference type="InterPro" id="IPR050836">
    <property type="entry name" value="SDS22/Internalin_LRR"/>
</dbReference>
<evidence type="ECO:0000256" key="2">
    <source>
        <dbReference type="ARBA" id="ARBA00022737"/>
    </source>
</evidence>
<sequence>MNKIDISNSVDSYIVDSEDISFWEYLKQNYTAKELQTATELNIQKKNYYNLNAIQQYNQITSLCLQNNKIVDIDALKYMRQLTDLNLSSNKINNIWSLLYLRKLQDVNLYQNEVNDLMAFYKHKKLVELNLSYNQVICLLPLEYCTSLEHLSLAQNQILDFKLLCDIQSLKTVDIDGNKLTCDDDDYNRYSNSGLRQAIDDSDFESDGDRKDWKFFFGHQNYANVADNNFNKKLHTATKICIQELQNYYKMQHLRRSYKKYFIGTKQNVTVQINVALKLLNQTVNYFVSVFSETGGNE</sequence>
<dbReference type="Pfam" id="PF13516">
    <property type="entry name" value="LRR_6"/>
    <property type="match status" value="2"/>
</dbReference>
<dbReference type="InterPro" id="IPR032675">
    <property type="entry name" value="LRR_dom_sf"/>
</dbReference>
<reference evidence="3" key="1">
    <citation type="submission" date="2023-06" db="EMBL/GenBank/DDBJ databases">
        <authorList>
            <person name="Kurt Z."/>
        </authorList>
    </citation>
    <scope>NUCLEOTIDE SEQUENCE</scope>
</reference>
<reference evidence="4 5" key="2">
    <citation type="submission" date="2024-07" db="EMBL/GenBank/DDBJ databases">
        <authorList>
            <person name="Akdeniz Z."/>
        </authorList>
    </citation>
    <scope>NUCLEOTIDE SEQUENCE [LARGE SCALE GENOMIC DNA]</scope>
</reference>
<keyword evidence="2" id="KW-0677">Repeat</keyword>
<dbReference type="EMBL" id="CATOUU010000198">
    <property type="protein sequence ID" value="CAI9920275.1"/>
    <property type="molecule type" value="Genomic_DNA"/>
</dbReference>
<accession>A0AA86TKR1</accession>
<dbReference type="InterPro" id="IPR001611">
    <property type="entry name" value="Leu-rich_rpt"/>
</dbReference>
<comment type="caution">
    <text evidence="3">The sequence shown here is derived from an EMBL/GenBank/DDBJ whole genome shotgun (WGS) entry which is preliminary data.</text>
</comment>
<keyword evidence="5" id="KW-1185">Reference proteome</keyword>
<dbReference type="PANTHER" id="PTHR46652">
    <property type="entry name" value="LEUCINE-RICH REPEAT AND IQ DOMAIN-CONTAINING PROTEIN 1-RELATED"/>
    <property type="match status" value="1"/>
</dbReference>
<dbReference type="AlphaFoldDB" id="A0AA86TKR1"/>
<dbReference type="PANTHER" id="PTHR46652:SF8">
    <property type="entry name" value="LEUCINE RICH REPEAT CONTAINING 23"/>
    <property type="match status" value="1"/>
</dbReference>
<dbReference type="SUPFAM" id="SSF52058">
    <property type="entry name" value="L domain-like"/>
    <property type="match status" value="1"/>
</dbReference>
<protein>
    <submittedName>
        <fullName evidence="3">Rab Family Protein</fullName>
    </submittedName>
</protein>
<evidence type="ECO:0000313" key="4">
    <source>
        <dbReference type="EMBL" id="CAL6092064.1"/>
    </source>
</evidence>
<evidence type="ECO:0000313" key="3">
    <source>
        <dbReference type="EMBL" id="CAI9920275.1"/>
    </source>
</evidence>
<dbReference type="PROSITE" id="PS51450">
    <property type="entry name" value="LRR"/>
    <property type="match status" value="2"/>
</dbReference>
<organism evidence="3">
    <name type="scientific">Hexamita inflata</name>
    <dbReference type="NCBI Taxonomy" id="28002"/>
    <lineage>
        <taxon>Eukaryota</taxon>
        <taxon>Metamonada</taxon>
        <taxon>Diplomonadida</taxon>
        <taxon>Hexamitidae</taxon>
        <taxon>Hexamitinae</taxon>
        <taxon>Hexamita</taxon>
    </lineage>
</organism>
<dbReference type="EMBL" id="CAXDID020000441">
    <property type="protein sequence ID" value="CAL6092064.1"/>
    <property type="molecule type" value="Genomic_DNA"/>
</dbReference>
<evidence type="ECO:0000313" key="5">
    <source>
        <dbReference type="Proteomes" id="UP001642409"/>
    </source>
</evidence>